<sequence>MSSPSKSCYLDPLPTILLKAGLDVLIRPIADILNASLHNSLFHEDFKCAHVNAVLKNTTLPKEELSSYRPIYNLSFISKILERL</sequence>
<dbReference type="Proteomes" id="UP001209878">
    <property type="component" value="Unassembled WGS sequence"/>
</dbReference>
<gene>
    <name evidence="1" type="ORF">NP493_1143g01040</name>
</gene>
<keyword evidence="2" id="KW-1185">Reference proteome</keyword>
<comment type="caution">
    <text evidence="1">The sequence shown here is derived from an EMBL/GenBank/DDBJ whole genome shotgun (WGS) entry which is preliminary data.</text>
</comment>
<reference evidence="1" key="1">
    <citation type="journal article" date="2023" name="Mol. Biol. Evol.">
        <title>Third-Generation Sequencing Reveals the Adaptive Role of the Epigenome in Three Deep-Sea Polychaetes.</title>
        <authorList>
            <person name="Perez M."/>
            <person name="Aroh O."/>
            <person name="Sun Y."/>
            <person name="Lan Y."/>
            <person name="Juniper S.K."/>
            <person name="Young C.R."/>
            <person name="Angers B."/>
            <person name="Qian P.Y."/>
        </authorList>
    </citation>
    <scope>NUCLEOTIDE SEQUENCE</scope>
    <source>
        <strain evidence="1">R07B-5</strain>
    </source>
</reference>
<protein>
    <submittedName>
        <fullName evidence="1">Uncharacterized protein</fullName>
    </submittedName>
</protein>
<organism evidence="1 2">
    <name type="scientific">Ridgeia piscesae</name>
    <name type="common">Tubeworm</name>
    <dbReference type="NCBI Taxonomy" id="27915"/>
    <lineage>
        <taxon>Eukaryota</taxon>
        <taxon>Metazoa</taxon>
        <taxon>Spiralia</taxon>
        <taxon>Lophotrochozoa</taxon>
        <taxon>Annelida</taxon>
        <taxon>Polychaeta</taxon>
        <taxon>Sedentaria</taxon>
        <taxon>Canalipalpata</taxon>
        <taxon>Sabellida</taxon>
        <taxon>Siboglinidae</taxon>
        <taxon>Ridgeia</taxon>
    </lineage>
</organism>
<name>A0AAD9NHS1_RIDPI</name>
<evidence type="ECO:0000313" key="2">
    <source>
        <dbReference type="Proteomes" id="UP001209878"/>
    </source>
</evidence>
<dbReference type="EMBL" id="JAODUO010001142">
    <property type="protein sequence ID" value="KAK2170767.1"/>
    <property type="molecule type" value="Genomic_DNA"/>
</dbReference>
<dbReference type="AlphaFoldDB" id="A0AAD9NHS1"/>
<evidence type="ECO:0000313" key="1">
    <source>
        <dbReference type="EMBL" id="KAK2170767.1"/>
    </source>
</evidence>
<accession>A0AAD9NHS1</accession>
<proteinExistence type="predicted"/>